<dbReference type="PROSITE" id="PS00616">
    <property type="entry name" value="HIS_ACID_PHOSPHAT_1"/>
    <property type="match status" value="1"/>
</dbReference>
<dbReference type="Gene3D" id="3.40.50.1240">
    <property type="entry name" value="Phosphoglycerate mutase-like"/>
    <property type="match status" value="1"/>
</dbReference>
<protein>
    <recommendedName>
        <fullName evidence="2">3-phytase</fullName>
        <ecNumber evidence="2">3.1.3.8</ecNumber>
    </recommendedName>
</protein>
<dbReference type="InterPro" id="IPR029033">
    <property type="entry name" value="His_PPase_superfam"/>
</dbReference>
<keyword evidence="3" id="KW-0378">Hydrolase</keyword>
<keyword evidence="5" id="KW-0732">Signal</keyword>
<dbReference type="InterPro" id="IPR000560">
    <property type="entry name" value="His_Pase_clade-2"/>
</dbReference>
<organism evidence="6 7">
    <name type="scientific">Aspergillus keveii</name>
    <dbReference type="NCBI Taxonomy" id="714993"/>
    <lineage>
        <taxon>Eukaryota</taxon>
        <taxon>Fungi</taxon>
        <taxon>Dikarya</taxon>
        <taxon>Ascomycota</taxon>
        <taxon>Pezizomycotina</taxon>
        <taxon>Eurotiomycetes</taxon>
        <taxon>Eurotiomycetidae</taxon>
        <taxon>Eurotiales</taxon>
        <taxon>Aspergillaceae</taxon>
        <taxon>Aspergillus</taxon>
        <taxon>Aspergillus subgen. Nidulantes</taxon>
    </lineage>
</organism>
<dbReference type="InterPro" id="IPR033379">
    <property type="entry name" value="Acid_Pase_AS"/>
</dbReference>
<evidence type="ECO:0000256" key="3">
    <source>
        <dbReference type="ARBA" id="ARBA00022801"/>
    </source>
</evidence>
<sequence>MKQNLFWLVSLSSASYAVSISSDFDPREHVGANSPWFAGPNVNKISSDVPEGCSVDQAVYVVRHGSRYPDPGAYAEWQALHEAIQSADFRTSGSLEFLSDWSPVLNHPEDQIAQVSITGYKELYNLGTDLRFRYPTFYEDNTPFLLWANEYQRTVDSARLFARGYLGPNSTLGDIYTINADAAGAAGNSLATSDQCPNFKDVSGGDYATTWDSIYLPPITKRLNKLIHGNLTLTDSQVSIFPYLCGFESQITGSASPFCGIFTKKEIQQYEYRQDLRYYYGTGAGAGKNMTVMYPVLQGIVNLLQEGPEATTETSTGTQKLPPLIMAFTHDNQINELANLLGVFDNQKPLSAKKIDSNRIYVSSRTSPMRGTIAFERLNCETRKGNSVNVRILLNDAVYPIPSCRSGPGSSCPVDKYASYVSKKKSQYGSYASICGLSEEELTTIGEDESVTFFKDLTLPFLTVVKP</sequence>
<dbReference type="InterPro" id="IPR016274">
    <property type="entry name" value="Histidine_acid_Pase_euk"/>
</dbReference>
<evidence type="ECO:0000313" key="6">
    <source>
        <dbReference type="EMBL" id="KAL2783957.1"/>
    </source>
</evidence>
<keyword evidence="4" id="KW-0325">Glycoprotein</keyword>
<dbReference type="PANTHER" id="PTHR20963">
    <property type="entry name" value="MULTIPLE INOSITOL POLYPHOSPHATE PHOSPHATASE-RELATED"/>
    <property type="match status" value="1"/>
</dbReference>
<name>A0ABR4FLL9_9EURO</name>
<dbReference type="Proteomes" id="UP001610563">
    <property type="component" value="Unassembled WGS sequence"/>
</dbReference>
<dbReference type="CDD" id="cd07061">
    <property type="entry name" value="HP_HAP_like"/>
    <property type="match status" value="1"/>
</dbReference>
<dbReference type="PANTHER" id="PTHR20963:SF23">
    <property type="entry name" value="3-PHYTASE"/>
    <property type="match status" value="1"/>
</dbReference>
<comment type="caution">
    <text evidence="6">The sequence shown here is derived from an EMBL/GenBank/DDBJ whole genome shotgun (WGS) entry which is preliminary data.</text>
</comment>
<evidence type="ECO:0000256" key="5">
    <source>
        <dbReference type="SAM" id="SignalP"/>
    </source>
</evidence>
<proteinExistence type="inferred from homology"/>
<dbReference type="Pfam" id="PF00328">
    <property type="entry name" value="His_Phos_2"/>
    <property type="match status" value="1"/>
</dbReference>
<dbReference type="EMBL" id="JBFTWV010000202">
    <property type="protein sequence ID" value="KAL2783957.1"/>
    <property type="molecule type" value="Genomic_DNA"/>
</dbReference>
<feature type="signal peptide" evidence="5">
    <location>
        <begin position="1"/>
        <end position="19"/>
    </location>
</feature>
<evidence type="ECO:0000313" key="7">
    <source>
        <dbReference type="Proteomes" id="UP001610563"/>
    </source>
</evidence>
<comment type="similarity">
    <text evidence="1">Belongs to the histidine acid phosphatase family.</text>
</comment>
<feature type="chain" id="PRO_5046972558" description="3-phytase" evidence="5">
    <location>
        <begin position="20"/>
        <end position="467"/>
    </location>
</feature>
<gene>
    <name evidence="6" type="ORF">BJX66DRAFT_317538</name>
</gene>
<reference evidence="6 7" key="1">
    <citation type="submission" date="2024-07" db="EMBL/GenBank/DDBJ databases">
        <title>Section-level genome sequencing and comparative genomics of Aspergillus sections Usti and Cavernicolus.</title>
        <authorList>
            <consortium name="Lawrence Berkeley National Laboratory"/>
            <person name="Nybo J.L."/>
            <person name="Vesth T.C."/>
            <person name="Theobald S."/>
            <person name="Frisvad J.C."/>
            <person name="Larsen T.O."/>
            <person name="Kjaerboelling I."/>
            <person name="Rothschild-Mancinelli K."/>
            <person name="Lyhne E.K."/>
            <person name="Kogle M.E."/>
            <person name="Barry K."/>
            <person name="Clum A."/>
            <person name="Na H."/>
            <person name="Ledsgaard L."/>
            <person name="Lin J."/>
            <person name="Lipzen A."/>
            <person name="Kuo A."/>
            <person name="Riley R."/>
            <person name="Mondo S."/>
            <person name="Labutti K."/>
            <person name="Haridas S."/>
            <person name="Pangalinan J."/>
            <person name="Salamov A.A."/>
            <person name="Simmons B.A."/>
            <person name="Magnuson J.K."/>
            <person name="Chen J."/>
            <person name="Drula E."/>
            <person name="Henrissat B."/>
            <person name="Wiebenga A."/>
            <person name="Lubbers R.J."/>
            <person name="Gomes A.C."/>
            <person name="Makela M.R."/>
            <person name="Stajich J."/>
            <person name="Grigoriev I.V."/>
            <person name="Mortensen U.H."/>
            <person name="De Vries R.P."/>
            <person name="Baker S.E."/>
            <person name="Andersen M.R."/>
        </authorList>
    </citation>
    <scope>NUCLEOTIDE SEQUENCE [LARGE SCALE GENOMIC DNA]</scope>
    <source>
        <strain evidence="6 7">CBS 209.92</strain>
    </source>
</reference>
<evidence type="ECO:0000256" key="1">
    <source>
        <dbReference type="ARBA" id="ARBA00005375"/>
    </source>
</evidence>
<dbReference type="SUPFAM" id="SSF53254">
    <property type="entry name" value="Phosphoglycerate mutase-like"/>
    <property type="match status" value="1"/>
</dbReference>
<dbReference type="EC" id="3.1.3.8" evidence="2"/>
<accession>A0ABR4FLL9</accession>
<evidence type="ECO:0000256" key="4">
    <source>
        <dbReference type="ARBA" id="ARBA00023180"/>
    </source>
</evidence>
<dbReference type="PIRSF" id="PIRSF000894">
    <property type="entry name" value="Acid_phosphatase"/>
    <property type="match status" value="1"/>
</dbReference>
<evidence type="ECO:0000256" key="2">
    <source>
        <dbReference type="ARBA" id="ARBA00012632"/>
    </source>
</evidence>
<keyword evidence="7" id="KW-1185">Reference proteome</keyword>